<keyword evidence="4 7" id="KW-0450">Lipoyl</keyword>
<dbReference type="Proteomes" id="UP000019373">
    <property type="component" value="Unassembled WGS sequence"/>
</dbReference>
<keyword evidence="3 7" id="KW-0808">Transferase</keyword>
<dbReference type="Gene3D" id="4.10.320.10">
    <property type="entry name" value="E3-binding domain"/>
    <property type="match status" value="1"/>
</dbReference>
<dbReference type="FunFam" id="2.40.50.100:FF:000041">
    <property type="entry name" value="Dihydrolipoamide acetyltransferase component of pyruvate dehydrogenase complex"/>
    <property type="match status" value="1"/>
</dbReference>
<dbReference type="GO" id="GO:0016407">
    <property type="term" value="F:acetyltransferase activity"/>
    <property type="evidence" value="ECO:0007669"/>
    <property type="project" value="TreeGrafter"/>
</dbReference>
<keyword evidence="12" id="KW-1185">Reference proteome</keyword>
<dbReference type="InterPro" id="IPR036625">
    <property type="entry name" value="E3-bd_dom_sf"/>
</dbReference>
<dbReference type="GeneID" id="19241904"/>
<evidence type="ECO:0000313" key="11">
    <source>
        <dbReference type="EMBL" id="ERF75484.1"/>
    </source>
</evidence>
<dbReference type="PANTHER" id="PTHR43178">
    <property type="entry name" value="DIHYDROLIPOAMIDE ACETYLTRANSFERASE COMPONENT OF PYRUVATE DEHYDROGENASE COMPLEX"/>
    <property type="match status" value="1"/>
</dbReference>
<dbReference type="InterPro" id="IPR011053">
    <property type="entry name" value="Single_hybrid_motif"/>
</dbReference>
<comment type="cofactor">
    <cofactor evidence="1 7">
        <name>(R)-lipoate</name>
        <dbReference type="ChEBI" id="CHEBI:83088"/>
    </cofactor>
</comment>
<feature type="domain" description="Peripheral subunit-binding (PSBD)" evidence="10">
    <location>
        <begin position="186"/>
        <end position="223"/>
    </location>
</feature>
<dbReference type="OrthoDB" id="15567at2759"/>
<evidence type="ECO:0000256" key="7">
    <source>
        <dbReference type="RuleBase" id="RU003423"/>
    </source>
</evidence>
<comment type="similarity">
    <text evidence="2 7">Belongs to the 2-oxoacid dehydrogenase family.</text>
</comment>
<keyword evidence="5" id="KW-0809">Transit peptide</keyword>
<dbReference type="InterPro" id="IPR000089">
    <property type="entry name" value="Biotin_lipoyl"/>
</dbReference>
<dbReference type="FunFam" id="3.30.559.10:FF:000007">
    <property type="entry name" value="Dihydrolipoamide acetyltransferase component of pyruvate dehydrogenase complex"/>
    <property type="match status" value="1"/>
</dbReference>
<feature type="domain" description="Lipoyl-binding" evidence="9">
    <location>
        <begin position="44"/>
        <end position="119"/>
    </location>
</feature>
<evidence type="ECO:0000259" key="9">
    <source>
        <dbReference type="PROSITE" id="PS50968"/>
    </source>
</evidence>
<dbReference type="InterPro" id="IPR004167">
    <property type="entry name" value="PSBD"/>
</dbReference>
<name>U1I0S6_ENDPU</name>
<feature type="region of interest" description="Disordered" evidence="8">
    <location>
        <begin position="227"/>
        <end position="253"/>
    </location>
</feature>
<dbReference type="RefSeq" id="XP_007787215.1">
    <property type="nucleotide sequence ID" value="XM_007789025.1"/>
</dbReference>
<dbReference type="Pfam" id="PF00198">
    <property type="entry name" value="2-oxoacid_dh"/>
    <property type="match status" value="1"/>
</dbReference>
<dbReference type="Gene3D" id="3.30.559.10">
    <property type="entry name" value="Chloramphenicol acetyltransferase-like domain"/>
    <property type="match status" value="1"/>
</dbReference>
<evidence type="ECO:0000256" key="3">
    <source>
        <dbReference type="ARBA" id="ARBA00022679"/>
    </source>
</evidence>
<protein>
    <recommendedName>
        <fullName evidence="7">Dihydrolipoamide acetyltransferase component of pyruvate dehydrogenase complex</fullName>
        <ecNumber evidence="7">2.3.1.-</ecNumber>
    </recommendedName>
</protein>
<dbReference type="PROSITE" id="PS00189">
    <property type="entry name" value="LIPOYL"/>
    <property type="match status" value="1"/>
</dbReference>
<evidence type="ECO:0000256" key="4">
    <source>
        <dbReference type="ARBA" id="ARBA00022823"/>
    </source>
</evidence>
<proteinExistence type="inferred from homology"/>
<evidence type="ECO:0000259" key="10">
    <source>
        <dbReference type="PROSITE" id="PS51826"/>
    </source>
</evidence>
<dbReference type="SUPFAM" id="SSF52777">
    <property type="entry name" value="CoA-dependent acyltransferases"/>
    <property type="match status" value="1"/>
</dbReference>
<dbReference type="InterPro" id="IPR050743">
    <property type="entry name" value="2-oxoacid_DH_E2_comp"/>
</dbReference>
<dbReference type="Gene3D" id="2.40.50.100">
    <property type="match status" value="1"/>
</dbReference>
<dbReference type="EMBL" id="KE720812">
    <property type="protein sequence ID" value="ERF75484.1"/>
    <property type="molecule type" value="Genomic_DNA"/>
</dbReference>
<dbReference type="PROSITE" id="PS50968">
    <property type="entry name" value="BIOTINYL_LIPOYL"/>
    <property type="match status" value="1"/>
</dbReference>
<dbReference type="InterPro" id="IPR023213">
    <property type="entry name" value="CAT-like_dom_sf"/>
</dbReference>
<dbReference type="PROSITE" id="PS51826">
    <property type="entry name" value="PSBD"/>
    <property type="match status" value="1"/>
</dbReference>
<dbReference type="InterPro" id="IPR001078">
    <property type="entry name" value="2-oxoacid_DH_actylTfrase"/>
</dbReference>
<evidence type="ECO:0000256" key="2">
    <source>
        <dbReference type="ARBA" id="ARBA00007317"/>
    </source>
</evidence>
<dbReference type="EC" id="2.3.1.-" evidence="7"/>
<dbReference type="SUPFAM" id="SSF51230">
    <property type="entry name" value="Single hybrid motif"/>
    <property type="match status" value="1"/>
</dbReference>
<evidence type="ECO:0000256" key="1">
    <source>
        <dbReference type="ARBA" id="ARBA00001938"/>
    </source>
</evidence>
<sequence length="483" mass="53189">MKRWPVRSTVGLPHSHYYIPRIRLIDKSPLFRRKFQSGACWSAIRTQKLGDVGEGITECMLNMWFVEEGARVEEWDKLCEMQSDKAAVEISATYAGVIKKLYAQADDMVKTGAPLADIDDGLPVEEGSAAETSQEHQENGPSHLNRDEKGEQVKIEAEAGEEGGTQLRASAQADRNDEMLSERSFLATPAVRGLLKQHNIDISKLNGSGNEGRILTEDVQAYLENQKETPISSSAARSTQAVESEQSETVHPLSRVQSQMFRTMTASLAIPHFLYSDEVNITRLSGLRKRLNQSRETQDTNITLLAFILKAVSVSLNQNPLLNARLETADNLRKPQLIYRRNHNIGIAMDTPAGLLVPVVKNVGTLSIIDIAYEIRRLSQLGNAKKLSPAHLSGGTITVSNIGNIGGTVVAPIITEGQVAILGVGRARAVPVFGQGDLVERAEMANFSWSADHRIIDGATLARMGSMVKNFMEDPEKLMFFMR</sequence>
<dbReference type="OMA" id="MPFCIKA"/>
<evidence type="ECO:0000256" key="8">
    <source>
        <dbReference type="SAM" id="MobiDB-lite"/>
    </source>
</evidence>
<keyword evidence="6 7" id="KW-0012">Acyltransferase</keyword>
<evidence type="ECO:0000313" key="12">
    <source>
        <dbReference type="Proteomes" id="UP000019373"/>
    </source>
</evidence>
<evidence type="ECO:0000256" key="6">
    <source>
        <dbReference type="ARBA" id="ARBA00023315"/>
    </source>
</evidence>
<accession>U1I0S6</accession>
<dbReference type="GO" id="GO:0005739">
    <property type="term" value="C:mitochondrion"/>
    <property type="evidence" value="ECO:0007669"/>
    <property type="project" value="TreeGrafter"/>
</dbReference>
<reference evidence="12" key="1">
    <citation type="journal article" date="2014" name="BMC Genomics">
        <title>Genome characteristics reveal the impact of lichenization on lichen-forming fungus Endocarpon pusillum Hedwig (Verrucariales, Ascomycota).</title>
        <authorList>
            <person name="Wang Y.-Y."/>
            <person name="Liu B."/>
            <person name="Zhang X.-Y."/>
            <person name="Zhou Q.-M."/>
            <person name="Zhang T."/>
            <person name="Li H."/>
            <person name="Yu Y.-F."/>
            <person name="Zhang X.-L."/>
            <person name="Hao X.-Y."/>
            <person name="Wang M."/>
            <person name="Wang L."/>
            <person name="Wei J.-C."/>
        </authorList>
    </citation>
    <scope>NUCLEOTIDE SEQUENCE [LARGE SCALE GENOMIC DNA]</scope>
    <source>
        <strain evidence="12">Z07020 / HMAS-L-300199</strain>
    </source>
</reference>
<dbReference type="eggNOG" id="KOG0558">
    <property type="taxonomic scope" value="Eukaryota"/>
</dbReference>
<feature type="compositionally biased region" description="Polar residues" evidence="8">
    <location>
        <begin position="228"/>
        <end position="253"/>
    </location>
</feature>
<dbReference type="InterPro" id="IPR003016">
    <property type="entry name" value="2-oxoA_DH_lipoyl-BS"/>
</dbReference>
<dbReference type="GO" id="GO:0045333">
    <property type="term" value="P:cellular respiration"/>
    <property type="evidence" value="ECO:0007669"/>
    <property type="project" value="UniProtKB-ARBA"/>
</dbReference>
<dbReference type="AlphaFoldDB" id="U1I0S6"/>
<dbReference type="Pfam" id="PF02817">
    <property type="entry name" value="E3_binding"/>
    <property type="match status" value="1"/>
</dbReference>
<gene>
    <name evidence="11" type="ORF">EPUS_07016</name>
</gene>
<feature type="region of interest" description="Disordered" evidence="8">
    <location>
        <begin position="114"/>
        <end position="149"/>
    </location>
</feature>
<dbReference type="GO" id="GO:0031405">
    <property type="term" value="F:lipoic acid binding"/>
    <property type="evidence" value="ECO:0007669"/>
    <property type="project" value="TreeGrafter"/>
</dbReference>
<feature type="compositionally biased region" description="Basic and acidic residues" evidence="8">
    <location>
        <begin position="133"/>
        <end position="149"/>
    </location>
</feature>
<dbReference type="PANTHER" id="PTHR43178:SF5">
    <property type="entry name" value="LIPOAMIDE ACYLTRANSFERASE COMPONENT OF BRANCHED-CHAIN ALPHA-KETO ACID DEHYDROGENASE COMPLEX, MITOCHONDRIAL"/>
    <property type="match status" value="1"/>
</dbReference>
<evidence type="ECO:0000256" key="5">
    <source>
        <dbReference type="ARBA" id="ARBA00022946"/>
    </source>
</evidence>
<dbReference type="Pfam" id="PF00364">
    <property type="entry name" value="Biotin_lipoyl"/>
    <property type="match status" value="1"/>
</dbReference>
<organism evidence="11 12">
    <name type="scientific">Endocarpon pusillum (strain Z07020 / HMAS-L-300199)</name>
    <name type="common">Lichen-forming fungus</name>
    <dbReference type="NCBI Taxonomy" id="1263415"/>
    <lineage>
        <taxon>Eukaryota</taxon>
        <taxon>Fungi</taxon>
        <taxon>Dikarya</taxon>
        <taxon>Ascomycota</taxon>
        <taxon>Pezizomycotina</taxon>
        <taxon>Eurotiomycetes</taxon>
        <taxon>Chaetothyriomycetidae</taxon>
        <taxon>Verrucariales</taxon>
        <taxon>Verrucariaceae</taxon>
        <taxon>Endocarpon</taxon>
    </lineage>
</organism>
<dbReference type="HOGENOM" id="CLU_016733_10_0_1"/>
<dbReference type="SUPFAM" id="SSF47005">
    <property type="entry name" value="Peripheral subunit-binding domain of 2-oxo acid dehydrogenase complex"/>
    <property type="match status" value="1"/>
</dbReference>
<dbReference type="CDD" id="cd06849">
    <property type="entry name" value="lipoyl_domain"/>
    <property type="match status" value="1"/>
</dbReference>